<feature type="domain" description="Glycosyl transferase family 51" evidence="19">
    <location>
        <begin position="97"/>
        <end position="281"/>
    </location>
</feature>
<evidence type="ECO:0000256" key="2">
    <source>
        <dbReference type="ARBA" id="ARBA00022645"/>
    </source>
</evidence>
<keyword evidence="1" id="KW-1003">Cell membrane</keyword>
<keyword evidence="13" id="KW-0961">Cell wall biogenesis/degradation</keyword>
<keyword evidence="6 17" id="KW-0812">Transmembrane</keyword>
<protein>
    <submittedName>
        <fullName evidence="20">Transglycosylase domain-containing protein</fullName>
    </submittedName>
</protein>
<proteinExistence type="predicted"/>
<evidence type="ECO:0000256" key="8">
    <source>
        <dbReference type="ARBA" id="ARBA00022960"/>
    </source>
</evidence>
<evidence type="ECO:0000256" key="14">
    <source>
        <dbReference type="ARBA" id="ARBA00034000"/>
    </source>
</evidence>
<dbReference type="RefSeq" id="WP_377930545.1">
    <property type="nucleotide sequence ID" value="NZ_JBHUEM010000054.1"/>
</dbReference>
<dbReference type="Gene3D" id="3.90.1310.40">
    <property type="match status" value="1"/>
</dbReference>
<dbReference type="SUPFAM" id="SSF56601">
    <property type="entry name" value="beta-lactamase/transpeptidase-like"/>
    <property type="match status" value="1"/>
</dbReference>
<evidence type="ECO:0000256" key="7">
    <source>
        <dbReference type="ARBA" id="ARBA00022801"/>
    </source>
</evidence>
<gene>
    <name evidence="20" type="ORF">ACFSCX_22800</name>
</gene>
<evidence type="ECO:0000256" key="11">
    <source>
        <dbReference type="ARBA" id="ARBA00023136"/>
    </source>
</evidence>
<sequence length="1009" mass="112813">MKINKSNLLERLQTFRDIILHRNTVKSARVTYNVVWNLLLVFLVIGLMGLSFAGGAGAGYFASLVKDEPIRSYDSMKKDIYNYEETTELYFANNVYLGKLRSDLDREEIMLADISPYLIDALISTEDQYFYEHEGVVPKAIMRALLQEVTNSATQTGGSTLTQQLIKNQILTNEVSFERKAKEILLALRLEQFFKKEEILEAYLNVATFGRNSSGRNIAGVKTAAKGIFGIEVKDLNLAQAAFIAGLPQSPSRYTPFTNRGELKEDITPGLDRMKTVLSRMLENKKITKAQYDQALAFDLVGSFAKPKLSPQENYPWLTSEIEMRAKEILAFQLAEKDGYEDQDLLNNDDLFASYMSTADKNLRQNGYRIYSTIDKDIYDKMQQIKNEYAYYGSDRPEKVKDKETGETVKVMEPVQVGAVMIENQTGRIISFVGGRDHSIEQLNHATRAKRPNGSTMKPLLVYAPAMELGASHPGSILADVEIEIPAGSDIWSPKNYGEGYHGFVSARHSLAKSYNVPAAITYMKIIDQRPVSYLEKMGFSSLAKVDAHIPAMALGGMTEGVTVEENTNAYATFANGGKFVDAYLIERIETKDGELIYEHKSEEVEVFSPQTAYLTIDMMKDVIKKGTAAGVPGMLNFSSEWAGKTGTSQDYKDAWFVASNPNITFGLWLGYDTPKSLEKSYKGYSYSRRNQMLWAQLMNAAYEIRPELIETEESFNMPGGIVRRTYCTVSGLLPSDLCKEAGLIDTDIFNAEFVPKEEDDSLELGKYIMVGEKIYRALENSPEEFTKEGIMLKQSFLEANGLDKLEDLSQLIPKDDPRWNSIIIPETKDTVEDDGQMPSQVTQVVIKGNKLTWAAHPHKDIIGYRIYRASNFTELYEKVASITLNDYNKENGFTIDSSVSSYYVTAVDIAGNESPNSETVAYGDWTTEEPIEELPELPKLPELPGDEDENEDDESGNDDGSSDDPIDEIIDPIDDGGTNNTSPDPSKSVEAIRQSGVPSIKKNKPNLG</sequence>
<evidence type="ECO:0000313" key="20">
    <source>
        <dbReference type="EMBL" id="MFD1739314.1"/>
    </source>
</evidence>
<keyword evidence="9" id="KW-0573">Peptidoglycan synthesis</keyword>
<dbReference type="Gene3D" id="1.10.3810.10">
    <property type="entry name" value="Biosynthetic peptidoglycan transglycosylase-like"/>
    <property type="match status" value="1"/>
</dbReference>
<evidence type="ECO:0000259" key="18">
    <source>
        <dbReference type="Pfam" id="PF00905"/>
    </source>
</evidence>
<dbReference type="InterPro" id="IPR036950">
    <property type="entry name" value="PBP_transglycosylase"/>
</dbReference>
<comment type="catalytic activity">
    <reaction evidence="14">
        <text>Preferential cleavage: (Ac)2-L-Lys-D-Ala-|-D-Ala. Also transpeptidation of peptidyl-alanyl moieties that are N-acyl substituents of D-alanine.</text>
        <dbReference type="EC" id="3.4.16.4"/>
    </reaction>
</comment>
<feature type="compositionally biased region" description="Acidic residues" evidence="16">
    <location>
        <begin position="945"/>
        <end position="975"/>
    </location>
</feature>
<dbReference type="PANTHER" id="PTHR32282">
    <property type="entry name" value="BINDING PROTEIN TRANSPEPTIDASE, PUTATIVE-RELATED"/>
    <property type="match status" value="1"/>
</dbReference>
<accession>A0ABW4LWX5</accession>
<dbReference type="PANTHER" id="PTHR32282:SF32">
    <property type="entry name" value="PENICILLIN-BINDING PROTEIN 2A"/>
    <property type="match status" value="1"/>
</dbReference>
<keyword evidence="8" id="KW-0133">Cell shape</keyword>
<dbReference type="Proteomes" id="UP001597214">
    <property type="component" value="Unassembled WGS sequence"/>
</dbReference>
<evidence type="ECO:0000256" key="9">
    <source>
        <dbReference type="ARBA" id="ARBA00022984"/>
    </source>
</evidence>
<dbReference type="EMBL" id="JBHUEM010000054">
    <property type="protein sequence ID" value="MFD1739314.1"/>
    <property type="molecule type" value="Genomic_DNA"/>
</dbReference>
<evidence type="ECO:0000256" key="3">
    <source>
        <dbReference type="ARBA" id="ARBA00022670"/>
    </source>
</evidence>
<evidence type="ECO:0000256" key="10">
    <source>
        <dbReference type="ARBA" id="ARBA00022989"/>
    </source>
</evidence>
<evidence type="ECO:0000256" key="15">
    <source>
        <dbReference type="ARBA" id="ARBA00049902"/>
    </source>
</evidence>
<evidence type="ECO:0000259" key="19">
    <source>
        <dbReference type="Pfam" id="PF00912"/>
    </source>
</evidence>
<keyword evidence="21" id="KW-1185">Reference proteome</keyword>
<keyword evidence="12" id="KW-0511">Multifunctional enzyme</keyword>
<dbReference type="InterPro" id="IPR012338">
    <property type="entry name" value="Beta-lactam/transpept-like"/>
</dbReference>
<evidence type="ECO:0000256" key="13">
    <source>
        <dbReference type="ARBA" id="ARBA00023316"/>
    </source>
</evidence>
<dbReference type="Pfam" id="PF00912">
    <property type="entry name" value="Transgly"/>
    <property type="match status" value="1"/>
</dbReference>
<keyword evidence="7" id="KW-0378">Hydrolase</keyword>
<dbReference type="InterPro" id="IPR050396">
    <property type="entry name" value="Glycosyltr_51/Transpeptidase"/>
</dbReference>
<comment type="caution">
    <text evidence="20">The sequence shown here is derived from an EMBL/GenBank/DDBJ whole genome shotgun (WGS) entry which is preliminary data.</text>
</comment>
<organism evidence="20 21">
    <name type="scientific">Bacillus salitolerans</name>
    <dbReference type="NCBI Taxonomy" id="1437434"/>
    <lineage>
        <taxon>Bacteria</taxon>
        <taxon>Bacillati</taxon>
        <taxon>Bacillota</taxon>
        <taxon>Bacilli</taxon>
        <taxon>Bacillales</taxon>
        <taxon>Bacillaceae</taxon>
        <taxon>Bacillus</taxon>
    </lineage>
</organism>
<feature type="transmembrane region" description="Helical" evidence="17">
    <location>
        <begin position="34"/>
        <end position="62"/>
    </location>
</feature>
<comment type="catalytic activity">
    <reaction evidence="15">
        <text>[GlcNAc-(1-&gt;4)-Mur2Ac(oyl-L-Ala-gamma-D-Glu-L-Lys-D-Ala-D-Ala)](n)-di-trans,octa-cis-undecaprenyl diphosphate + beta-D-GlcNAc-(1-&gt;4)-Mur2Ac(oyl-L-Ala-gamma-D-Glu-L-Lys-D-Ala-D-Ala)-di-trans,octa-cis-undecaprenyl diphosphate = [GlcNAc-(1-&gt;4)-Mur2Ac(oyl-L-Ala-gamma-D-Glu-L-Lys-D-Ala-D-Ala)](n+1)-di-trans,octa-cis-undecaprenyl diphosphate + di-trans,octa-cis-undecaprenyl diphosphate + H(+)</text>
        <dbReference type="Rhea" id="RHEA:23708"/>
        <dbReference type="Rhea" id="RHEA-COMP:9602"/>
        <dbReference type="Rhea" id="RHEA-COMP:9603"/>
        <dbReference type="ChEBI" id="CHEBI:15378"/>
        <dbReference type="ChEBI" id="CHEBI:58405"/>
        <dbReference type="ChEBI" id="CHEBI:60033"/>
        <dbReference type="ChEBI" id="CHEBI:78435"/>
        <dbReference type="EC" id="2.4.99.28"/>
    </reaction>
</comment>
<dbReference type="InterPro" id="IPR001264">
    <property type="entry name" value="Glyco_trans_51"/>
</dbReference>
<dbReference type="SUPFAM" id="SSF53955">
    <property type="entry name" value="Lysozyme-like"/>
    <property type="match status" value="1"/>
</dbReference>
<keyword evidence="4" id="KW-0328">Glycosyltransferase</keyword>
<feature type="domain" description="Penicillin-binding protein transpeptidase" evidence="18">
    <location>
        <begin position="418"/>
        <end position="662"/>
    </location>
</feature>
<evidence type="ECO:0000256" key="12">
    <source>
        <dbReference type="ARBA" id="ARBA00023268"/>
    </source>
</evidence>
<evidence type="ECO:0000313" key="21">
    <source>
        <dbReference type="Proteomes" id="UP001597214"/>
    </source>
</evidence>
<dbReference type="InterPro" id="IPR013783">
    <property type="entry name" value="Ig-like_fold"/>
</dbReference>
<dbReference type="Pfam" id="PF00905">
    <property type="entry name" value="Transpeptidase"/>
    <property type="match status" value="1"/>
</dbReference>
<evidence type="ECO:0000256" key="6">
    <source>
        <dbReference type="ARBA" id="ARBA00022692"/>
    </source>
</evidence>
<evidence type="ECO:0000256" key="16">
    <source>
        <dbReference type="SAM" id="MobiDB-lite"/>
    </source>
</evidence>
<keyword evidence="3" id="KW-0645">Protease</keyword>
<reference evidence="21" key="1">
    <citation type="journal article" date="2019" name="Int. J. Syst. Evol. Microbiol.">
        <title>The Global Catalogue of Microorganisms (GCM) 10K type strain sequencing project: providing services to taxonomists for standard genome sequencing and annotation.</title>
        <authorList>
            <consortium name="The Broad Institute Genomics Platform"/>
            <consortium name="The Broad Institute Genome Sequencing Center for Infectious Disease"/>
            <person name="Wu L."/>
            <person name="Ma J."/>
        </authorList>
    </citation>
    <scope>NUCLEOTIDE SEQUENCE [LARGE SCALE GENOMIC DNA]</scope>
    <source>
        <strain evidence="21">CCUG 49339</strain>
    </source>
</reference>
<dbReference type="Gene3D" id="2.60.40.10">
    <property type="entry name" value="Immunoglobulins"/>
    <property type="match status" value="1"/>
</dbReference>
<keyword evidence="11 17" id="KW-0472">Membrane</keyword>
<keyword evidence="10 17" id="KW-1133">Transmembrane helix</keyword>
<feature type="region of interest" description="Disordered" evidence="16">
    <location>
        <begin position="932"/>
        <end position="1009"/>
    </location>
</feature>
<keyword evidence="5" id="KW-0808">Transferase</keyword>
<name>A0ABW4LWX5_9BACI</name>
<dbReference type="Gene3D" id="3.40.710.10">
    <property type="entry name" value="DD-peptidase/beta-lactamase superfamily"/>
    <property type="match status" value="1"/>
</dbReference>
<evidence type="ECO:0000256" key="5">
    <source>
        <dbReference type="ARBA" id="ARBA00022679"/>
    </source>
</evidence>
<keyword evidence="2" id="KW-0121">Carboxypeptidase</keyword>
<dbReference type="InterPro" id="IPR001460">
    <property type="entry name" value="PCN-bd_Tpept"/>
</dbReference>
<evidence type="ECO:0000256" key="17">
    <source>
        <dbReference type="SAM" id="Phobius"/>
    </source>
</evidence>
<evidence type="ECO:0000256" key="1">
    <source>
        <dbReference type="ARBA" id="ARBA00022475"/>
    </source>
</evidence>
<evidence type="ECO:0000256" key="4">
    <source>
        <dbReference type="ARBA" id="ARBA00022676"/>
    </source>
</evidence>
<dbReference type="InterPro" id="IPR023346">
    <property type="entry name" value="Lysozyme-like_dom_sf"/>
</dbReference>